<evidence type="ECO:0000313" key="1">
    <source>
        <dbReference type="EMBL" id="CAD9004420.1"/>
    </source>
</evidence>
<dbReference type="EMBL" id="HBGA01042667">
    <property type="protein sequence ID" value="CAD9004420.1"/>
    <property type="molecule type" value="Transcribed_RNA"/>
</dbReference>
<reference evidence="1" key="1">
    <citation type="submission" date="2021-01" db="EMBL/GenBank/DDBJ databases">
        <authorList>
            <person name="Corre E."/>
            <person name="Pelletier E."/>
            <person name="Niang G."/>
            <person name="Scheremetjew M."/>
            <person name="Finn R."/>
            <person name="Kale V."/>
            <person name="Holt S."/>
            <person name="Cochrane G."/>
            <person name="Meng A."/>
            <person name="Brown T."/>
            <person name="Cohen L."/>
        </authorList>
    </citation>
    <scope>NUCLEOTIDE SEQUENCE</scope>
    <source>
        <strain evidence="1">NIES-381</strain>
    </source>
</reference>
<sequence length="134" mass="14383">MHDLWRSIARGGVSSCAVQLRIGDCKLHVLLLVWDVDNGLWELPSEADEQTVSDAWCPAGGAPGSCGSQADFKKSTLGELLLAWDMDSWLLQDTSLFVGELQYVSSAWIMSDNSGCPLRGGSCSSGSQTKEAES</sequence>
<organism evidence="1">
    <name type="scientific">Eutreptiella gymnastica</name>
    <dbReference type="NCBI Taxonomy" id="73025"/>
    <lineage>
        <taxon>Eukaryota</taxon>
        <taxon>Discoba</taxon>
        <taxon>Euglenozoa</taxon>
        <taxon>Euglenida</taxon>
        <taxon>Spirocuta</taxon>
        <taxon>Euglenophyceae</taxon>
        <taxon>Eutreptiales</taxon>
        <taxon>Eutreptiaceae</taxon>
        <taxon>Eutreptiella</taxon>
    </lineage>
</organism>
<dbReference type="AlphaFoldDB" id="A0A7S1N8V3"/>
<protein>
    <submittedName>
        <fullName evidence="1">Uncharacterized protein</fullName>
    </submittedName>
</protein>
<gene>
    <name evidence="1" type="ORF">EGYM00392_LOCUS15505</name>
</gene>
<accession>A0A7S1N8V3</accession>
<proteinExistence type="predicted"/>
<name>A0A7S1N8V3_9EUGL</name>